<dbReference type="AlphaFoldDB" id="A0AAI9SUV8"/>
<feature type="chain" id="PRO_5042506543" evidence="2">
    <location>
        <begin position="16"/>
        <end position="147"/>
    </location>
</feature>
<feature type="signal peptide" evidence="2">
    <location>
        <begin position="1"/>
        <end position="15"/>
    </location>
</feature>
<evidence type="ECO:0000313" key="4">
    <source>
        <dbReference type="Proteomes" id="UP001202479"/>
    </source>
</evidence>
<sequence length="147" mass="15562">MKFTTVLALASAVSALRLDQIRLSNEDELIIQDTQYNQPIVVNFQAVNEQEDVDAEDKKDKKTTSTTTSSSSSSSSVTTTSKSSHSTSTTHYVSLSTSKTTYTTTKKHSTSTATKTSTYSITKTGGADAVVAANVGGPLLFALGLLL</sequence>
<keyword evidence="4" id="KW-1185">Reference proteome</keyword>
<evidence type="ECO:0000256" key="2">
    <source>
        <dbReference type="SAM" id="SignalP"/>
    </source>
</evidence>
<feature type="compositionally biased region" description="Low complexity" evidence="1">
    <location>
        <begin position="64"/>
        <end position="117"/>
    </location>
</feature>
<evidence type="ECO:0000256" key="1">
    <source>
        <dbReference type="SAM" id="MobiDB-lite"/>
    </source>
</evidence>
<name>A0AAI9SUV8_9ASCO</name>
<gene>
    <name evidence="3" type="ORF">KGF56_003783</name>
</gene>
<protein>
    <submittedName>
        <fullName evidence="3">Uncharacterized protein</fullName>
    </submittedName>
</protein>
<dbReference type="RefSeq" id="XP_049179109.1">
    <property type="nucleotide sequence ID" value="XM_049325151.1"/>
</dbReference>
<comment type="caution">
    <text evidence="3">The sequence shown here is derived from an EMBL/GenBank/DDBJ whole genome shotgun (WGS) entry which is preliminary data.</text>
</comment>
<proteinExistence type="predicted"/>
<organism evidence="3 4">
    <name type="scientific">Candida oxycetoniae</name>
    <dbReference type="NCBI Taxonomy" id="497107"/>
    <lineage>
        <taxon>Eukaryota</taxon>
        <taxon>Fungi</taxon>
        <taxon>Dikarya</taxon>
        <taxon>Ascomycota</taxon>
        <taxon>Saccharomycotina</taxon>
        <taxon>Pichiomycetes</taxon>
        <taxon>Debaryomycetaceae</taxon>
        <taxon>Candida/Lodderomyces clade</taxon>
        <taxon>Candida</taxon>
    </lineage>
</organism>
<feature type="region of interest" description="Disordered" evidence="1">
    <location>
        <begin position="48"/>
        <end position="117"/>
    </location>
</feature>
<keyword evidence="2" id="KW-0732">Signal</keyword>
<dbReference type="EMBL" id="JAHUZD010000127">
    <property type="protein sequence ID" value="KAI3403362.1"/>
    <property type="molecule type" value="Genomic_DNA"/>
</dbReference>
<evidence type="ECO:0000313" key="3">
    <source>
        <dbReference type="EMBL" id="KAI3403362.1"/>
    </source>
</evidence>
<dbReference type="GeneID" id="73381398"/>
<accession>A0AAI9SUV8</accession>
<dbReference type="Proteomes" id="UP001202479">
    <property type="component" value="Unassembled WGS sequence"/>
</dbReference>
<reference evidence="3" key="1">
    <citation type="journal article" date="2022" name="DNA Res.">
        <title>Genome analysis of five recently described species of the CUG-Ser clade uncovers Candida theae as a new hybrid lineage with pathogenic potential in the Candida parapsilosis species complex.</title>
        <authorList>
            <person name="Mixao V."/>
            <person name="Del Olmo V."/>
            <person name="Hegedusova E."/>
            <person name="Saus E."/>
            <person name="Pryszcz L."/>
            <person name="Cillingova A."/>
            <person name="Nosek J."/>
            <person name="Gabaldon T."/>
        </authorList>
    </citation>
    <scope>NUCLEOTIDE SEQUENCE</scope>
    <source>
        <strain evidence="3">CBS 10844</strain>
    </source>
</reference>